<dbReference type="AlphaFoldDB" id="A0A9W9Z6H0"/>
<dbReference type="Pfam" id="PF00004">
    <property type="entry name" value="AAA"/>
    <property type="match status" value="1"/>
</dbReference>
<organism evidence="2 3">
    <name type="scientific">Desmophyllum pertusum</name>
    <dbReference type="NCBI Taxonomy" id="174260"/>
    <lineage>
        <taxon>Eukaryota</taxon>
        <taxon>Metazoa</taxon>
        <taxon>Cnidaria</taxon>
        <taxon>Anthozoa</taxon>
        <taxon>Hexacorallia</taxon>
        <taxon>Scleractinia</taxon>
        <taxon>Caryophylliina</taxon>
        <taxon>Caryophylliidae</taxon>
        <taxon>Desmophyllum</taxon>
    </lineage>
</organism>
<reference evidence="2" key="1">
    <citation type="submission" date="2023-01" db="EMBL/GenBank/DDBJ databases">
        <title>Genome assembly of the deep-sea coral Lophelia pertusa.</title>
        <authorList>
            <person name="Herrera S."/>
            <person name="Cordes E."/>
        </authorList>
    </citation>
    <scope>NUCLEOTIDE SEQUENCE</scope>
    <source>
        <strain evidence="2">USNM1676648</strain>
        <tissue evidence="2">Polyp</tissue>
    </source>
</reference>
<dbReference type="PRINTS" id="PR00364">
    <property type="entry name" value="DISEASERSIST"/>
</dbReference>
<dbReference type="InterPro" id="IPR027417">
    <property type="entry name" value="P-loop_NTPase"/>
</dbReference>
<name>A0A9W9Z6H0_9CNID</name>
<sequence>MAEVGIESAPGLQQLFRDLSPKFNPTETENVVQSMKRNYGGKFNLLDNQDLLPCLQLLHKHGHVSDNKLTLIEQFVAPKSNKESQESIKETIESFKVSRQAQVGPEKELQGRHDDIKKITKKLEKGQMVLNLFGLAGVGKTTIANAVSSEWQGKYFVFDLREAKDMRAIYLNIMNSLELTAPIGYVDLDYVVTRIHEKIQPLKSEGQSVLFLLDNVEQFTAGQERTQLQDANNVDNFEVKSLESSFSEKILLSKGISNVNTHQKDKLIGISKGIPLVLKGLAAILRQERKSADDLITGVHKGQAVTLKKSKSEEDAKEKTFNFQEEGVDIGQLSAIREMFDSLPTDRLKMSAVSISLFCGPFSVSTAAKVLGISQSEALAQLEGLVTSAIVFVVYEEAKERMYDIHPLLRKYANSIKDDAKFLTAYMEAKGRFHEHFMSKMEKIAKLVEPDYVRASRLFESDRANYEFTFDISLQPEYFSIPGEFHERALIASLFNAMLSKNKQIKLFHLWAEMCEDDGKSGRRLAVYCNY</sequence>
<evidence type="ECO:0000313" key="3">
    <source>
        <dbReference type="Proteomes" id="UP001163046"/>
    </source>
</evidence>
<dbReference type="OrthoDB" id="5985343at2759"/>
<feature type="domain" description="ATPase AAA-type core" evidence="1">
    <location>
        <begin position="132"/>
        <end position="227"/>
    </location>
</feature>
<proteinExistence type="predicted"/>
<keyword evidence="3" id="KW-1185">Reference proteome</keyword>
<evidence type="ECO:0000259" key="1">
    <source>
        <dbReference type="Pfam" id="PF00004"/>
    </source>
</evidence>
<dbReference type="InterPro" id="IPR003959">
    <property type="entry name" value="ATPase_AAA_core"/>
</dbReference>
<evidence type="ECO:0000313" key="2">
    <source>
        <dbReference type="EMBL" id="KAJ7375907.1"/>
    </source>
</evidence>
<dbReference type="Gene3D" id="3.40.50.300">
    <property type="entry name" value="P-loop containing nucleotide triphosphate hydrolases"/>
    <property type="match status" value="1"/>
</dbReference>
<dbReference type="GO" id="GO:0005524">
    <property type="term" value="F:ATP binding"/>
    <property type="evidence" value="ECO:0007669"/>
    <property type="project" value="InterPro"/>
</dbReference>
<comment type="caution">
    <text evidence="2">The sequence shown here is derived from an EMBL/GenBank/DDBJ whole genome shotgun (WGS) entry which is preliminary data.</text>
</comment>
<dbReference type="Proteomes" id="UP001163046">
    <property type="component" value="Unassembled WGS sequence"/>
</dbReference>
<dbReference type="EMBL" id="MU826435">
    <property type="protein sequence ID" value="KAJ7375907.1"/>
    <property type="molecule type" value="Genomic_DNA"/>
</dbReference>
<gene>
    <name evidence="2" type="ORF">OS493_038122</name>
</gene>
<dbReference type="GO" id="GO:0016887">
    <property type="term" value="F:ATP hydrolysis activity"/>
    <property type="evidence" value="ECO:0007669"/>
    <property type="project" value="InterPro"/>
</dbReference>
<dbReference type="SUPFAM" id="SSF52540">
    <property type="entry name" value="P-loop containing nucleoside triphosphate hydrolases"/>
    <property type="match status" value="1"/>
</dbReference>
<protein>
    <recommendedName>
        <fullName evidence="1">ATPase AAA-type core domain-containing protein</fullName>
    </recommendedName>
</protein>
<accession>A0A9W9Z6H0</accession>